<keyword evidence="2" id="KW-0255">Endonuclease</keyword>
<dbReference type="Proteomes" id="UP000516134">
    <property type="component" value="Chromosome"/>
</dbReference>
<gene>
    <name evidence="2" type="ORF">H9L15_01255</name>
</gene>
<dbReference type="EMBL" id="CP060780">
    <property type="protein sequence ID" value="QNP44319.1"/>
    <property type="molecule type" value="Genomic_DNA"/>
</dbReference>
<feature type="domain" description="HNH nuclease" evidence="1">
    <location>
        <begin position="204"/>
        <end position="262"/>
    </location>
</feature>
<dbReference type="Pfam" id="PF01844">
    <property type="entry name" value="HNH"/>
    <property type="match status" value="1"/>
</dbReference>
<dbReference type="SMART" id="SM00507">
    <property type="entry name" value="HNHc"/>
    <property type="match status" value="1"/>
</dbReference>
<evidence type="ECO:0000259" key="1">
    <source>
        <dbReference type="SMART" id="SM00507"/>
    </source>
</evidence>
<evidence type="ECO:0000313" key="2">
    <source>
        <dbReference type="EMBL" id="QNP44319.1"/>
    </source>
</evidence>
<dbReference type="InterPro" id="IPR002711">
    <property type="entry name" value="HNH"/>
</dbReference>
<name>A0ABX6T455_9SPHN</name>
<proteinExistence type="predicted"/>
<evidence type="ECO:0000313" key="3">
    <source>
        <dbReference type="Proteomes" id="UP000516134"/>
    </source>
</evidence>
<dbReference type="Gene3D" id="1.10.30.50">
    <property type="match status" value="1"/>
</dbReference>
<keyword evidence="2" id="KW-0540">Nuclease</keyword>
<keyword evidence="2" id="KW-0378">Hydrolase</keyword>
<organism evidence="2 3">
    <name type="scientific">Sphingomonas daechungensis</name>
    <dbReference type="NCBI Taxonomy" id="1176646"/>
    <lineage>
        <taxon>Bacteria</taxon>
        <taxon>Pseudomonadati</taxon>
        <taxon>Pseudomonadota</taxon>
        <taxon>Alphaproteobacteria</taxon>
        <taxon>Sphingomonadales</taxon>
        <taxon>Sphingomonadaceae</taxon>
        <taxon>Sphingomonas</taxon>
    </lineage>
</organism>
<reference evidence="2 3" key="1">
    <citation type="submission" date="2020-08" db="EMBL/GenBank/DDBJ databases">
        <title>Genome sequence of Sphingomonas daechungensis KACC 18115T.</title>
        <authorList>
            <person name="Hyun D.-W."/>
            <person name="Bae J.-W."/>
        </authorList>
    </citation>
    <scope>NUCLEOTIDE SEQUENCE [LARGE SCALE GENOMIC DNA]</scope>
    <source>
        <strain evidence="2 3">KACC 18115</strain>
    </source>
</reference>
<accession>A0ABX6T455</accession>
<keyword evidence="3" id="KW-1185">Reference proteome</keyword>
<sequence>MAKFGKFASERTRLDDFVVGQRYTSSQLVIFAELYDNRSGGILLIGNPPKPQAVFVKATFSGGKYPNKWISEPDRLKYYLKSRNAVFSETYIENAAIIKNPDLPVFVFHRLEERQPFTFAGQFRAERVVSEADGSKWFDLVQSSVISPTNRVDEGELRRTFAQKVANAVQTSREARLNRLKSAPKRPPTVATTAIAYLRNPDVVAEVLYRSQGVCEGCGMNAPFDRKSDGSPYLEVHHKMHLSEGGEDTVENAIAICPNCHRREHFGTRTWQ</sequence>
<dbReference type="GO" id="GO:0004519">
    <property type="term" value="F:endonuclease activity"/>
    <property type="evidence" value="ECO:0007669"/>
    <property type="project" value="UniProtKB-KW"/>
</dbReference>
<dbReference type="CDD" id="cd00085">
    <property type="entry name" value="HNHc"/>
    <property type="match status" value="1"/>
</dbReference>
<protein>
    <submittedName>
        <fullName evidence="2">HNH endonuclease</fullName>
    </submittedName>
</protein>
<dbReference type="InterPro" id="IPR003615">
    <property type="entry name" value="HNH_nuc"/>
</dbReference>